<accession>A0ABR1FQH1</accession>
<dbReference type="Proteomes" id="UP001363151">
    <property type="component" value="Unassembled WGS sequence"/>
</dbReference>
<protein>
    <submittedName>
        <fullName evidence="1">Uncharacterized protein</fullName>
    </submittedName>
</protein>
<organism evidence="1 2">
    <name type="scientific">Aureococcus anophagefferens</name>
    <name type="common">Harmful bloom alga</name>
    <dbReference type="NCBI Taxonomy" id="44056"/>
    <lineage>
        <taxon>Eukaryota</taxon>
        <taxon>Sar</taxon>
        <taxon>Stramenopiles</taxon>
        <taxon>Ochrophyta</taxon>
        <taxon>Pelagophyceae</taxon>
        <taxon>Pelagomonadales</taxon>
        <taxon>Pelagomonadaceae</taxon>
        <taxon>Aureococcus</taxon>
    </lineage>
</organism>
<proteinExistence type="predicted"/>
<evidence type="ECO:0000313" key="2">
    <source>
        <dbReference type="Proteomes" id="UP001363151"/>
    </source>
</evidence>
<dbReference type="EMBL" id="JBBJCI010000290">
    <property type="protein sequence ID" value="KAK7235754.1"/>
    <property type="molecule type" value="Genomic_DNA"/>
</dbReference>
<reference evidence="1 2" key="1">
    <citation type="submission" date="2024-03" db="EMBL/GenBank/DDBJ databases">
        <title>Aureococcus anophagefferens CCMP1851 and Kratosvirus quantuckense: Draft genome of a second virus-susceptible host strain in the model system.</title>
        <authorList>
            <person name="Chase E."/>
            <person name="Truchon A.R."/>
            <person name="Schepens W."/>
            <person name="Wilhelm S.W."/>
        </authorList>
    </citation>
    <scope>NUCLEOTIDE SEQUENCE [LARGE SCALE GENOMIC DNA]</scope>
    <source>
        <strain evidence="1 2">CCMP1851</strain>
    </source>
</reference>
<gene>
    <name evidence="1" type="ORF">SO694_00067190</name>
</gene>
<evidence type="ECO:0000313" key="1">
    <source>
        <dbReference type="EMBL" id="KAK7235754.1"/>
    </source>
</evidence>
<comment type="caution">
    <text evidence="1">The sequence shown here is derived from an EMBL/GenBank/DDBJ whole genome shotgun (WGS) entry which is preliminary data.</text>
</comment>
<sequence length="417" mass="44795">MLRAAVALLVARGTSRRMPRCEVVSRSAAFLELELAGASAAGTLPGEMVAHACEFPYALLRNRRITSFFGGPVGADGAPVGSPPLRVHHLHVQDGADGVDFHVFETHGDFVDASGAWNTSWAPGTCVAYDGRPDFTNEYRDPAGSFVATAETDDVRAKVSEAGALAFSVRLRFAFATAPCAPVNQVWLHSPRQTMPWGTYKIPGDDTVSWWSTRMPLAGRLAGAHFHTHQRRFRAGYLVEGAVVDVIGRDTCGALEPVGTFCLGGKTALRAAEARLRNSNRTVCRLRGASAEVGGDRFDRRSAAACDARHKFRRGARYSFAAFHGAIWGDAAADVDMHDILWLSLEGQAARSVSVPLAATDINSCAADLGDEPPRGSSKRGASPRDVWFWSLRAKQILDAVLRGAEPRHAAIPHAIG</sequence>
<keyword evidence="2" id="KW-1185">Reference proteome</keyword>
<name>A0ABR1FQH1_AURAN</name>